<feature type="region of interest" description="Disordered" evidence="1">
    <location>
        <begin position="43"/>
        <end position="88"/>
    </location>
</feature>
<keyword evidence="2" id="KW-1133">Transmembrane helix</keyword>
<feature type="transmembrane region" description="Helical" evidence="2">
    <location>
        <begin position="359"/>
        <end position="377"/>
    </location>
</feature>
<sequence>MVVEEKFEFTSGAKKKIITTFVVGLVLALIGIFVIGSRSHGHEEAHGASHSKETVAASAQHHGGHDAHAQEHSAADHHGGGEHAEGGHHGATGIALRVIKNLWHNSIFFTGIAVIGVFFIAFNYIAQAGWSAAIKRVPEAFGYYIPFAAISTIALFFLFKQDLFHWYHDGLYNPFLADGKTPNPEYDPIIASKTWYLGKGFYIFRLFAYFILWFLVWFKLRTNSLNEDLNGDLKYHDSSIFWSAIFLIIWGITSSTSAWDWVMSADPHFFSTMFGWYVLASWFVTGLAFITYITVALKEAGYLSFVNENHFHDLGKFMFAFSIFWTYIWFAQFLLIYYANIPEESYYYVERLKNDIYSPIFFLNLIINFLFPFLILMTRDAKRQRIILKVVAVAIIIGHWLDFYIMLTPPILKHEGGLDANFLFIELGLALVFGSIFVFFIMTGLSKASLVAKNHPMLEESIHHHVV</sequence>
<feature type="transmembrane region" description="Helical" evidence="2">
    <location>
        <begin position="202"/>
        <end position="220"/>
    </location>
</feature>
<feature type="transmembrane region" description="Helical" evidence="2">
    <location>
        <begin position="317"/>
        <end position="339"/>
    </location>
</feature>
<dbReference type="EMBL" id="BBLT01000013">
    <property type="protein sequence ID" value="GAL87518.1"/>
    <property type="molecule type" value="Genomic_DNA"/>
</dbReference>
<dbReference type="AlphaFoldDB" id="A0A098LN12"/>
<dbReference type="STRING" id="153721.MYP_4748"/>
<feature type="transmembrane region" description="Helical" evidence="2">
    <location>
        <begin position="141"/>
        <end position="159"/>
    </location>
</feature>
<name>A0A098LN12_9BACT</name>
<evidence type="ECO:0000313" key="4">
    <source>
        <dbReference type="Proteomes" id="UP000030185"/>
    </source>
</evidence>
<dbReference type="PANTHER" id="PTHR43044:SF1">
    <property type="entry name" value="QUINOL:CYTOCHROME C OXIDOREDUCTASE QUINONE-BINDING SUBUNIT 2"/>
    <property type="match status" value="1"/>
</dbReference>
<keyword evidence="2" id="KW-0472">Membrane</keyword>
<reference evidence="3 4" key="1">
    <citation type="submission" date="2014-09" db="EMBL/GenBank/DDBJ databases">
        <title>Sporocytophaga myxococcoides PG-01 genome sequencing.</title>
        <authorList>
            <person name="Liu L."/>
            <person name="Gao P.J."/>
            <person name="Chen G.J."/>
            <person name="Wang L.S."/>
        </authorList>
    </citation>
    <scope>NUCLEOTIDE SEQUENCE [LARGE SCALE GENOMIC DNA]</scope>
    <source>
        <strain evidence="3 4">PG-01</strain>
    </source>
</reference>
<accession>A0A098LN12</accession>
<feature type="transmembrane region" description="Helical" evidence="2">
    <location>
        <begin position="107"/>
        <end position="129"/>
    </location>
</feature>
<organism evidence="3 4">
    <name type="scientific">Sporocytophaga myxococcoides</name>
    <dbReference type="NCBI Taxonomy" id="153721"/>
    <lineage>
        <taxon>Bacteria</taxon>
        <taxon>Pseudomonadati</taxon>
        <taxon>Bacteroidota</taxon>
        <taxon>Cytophagia</taxon>
        <taxon>Cytophagales</taxon>
        <taxon>Cytophagaceae</taxon>
        <taxon>Sporocytophaga</taxon>
    </lineage>
</organism>
<feature type="transmembrane region" description="Helical" evidence="2">
    <location>
        <begin position="386"/>
        <end position="407"/>
    </location>
</feature>
<evidence type="ECO:0000313" key="3">
    <source>
        <dbReference type="EMBL" id="GAL87518.1"/>
    </source>
</evidence>
<dbReference type="Proteomes" id="UP000030185">
    <property type="component" value="Unassembled WGS sequence"/>
</dbReference>
<feature type="transmembrane region" description="Helical" evidence="2">
    <location>
        <begin position="240"/>
        <end position="262"/>
    </location>
</feature>
<dbReference type="eggNOG" id="COG4531">
    <property type="taxonomic scope" value="Bacteria"/>
</dbReference>
<dbReference type="OrthoDB" id="140980at2"/>
<feature type="transmembrane region" description="Helical" evidence="2">
    <location>
        <begin position="17"/>
        <end position="36"/>
    </location>
</feature>
<feature type="compositionally biased region" description="Basic and acidic residues" evidence="1">
    <location>
        <begin position="43"/>
        <end position="53"/>
    </location>
</feature>
<proteinExistence type="predicted"/>
<evidence type="ECO:0000256" key="2">
    <source>
        <dbReference type="SAM" id="Phobius"/>
    </source>
</evidence>
<comment type="caution">
    <text evidence="3">The sequence shown here is derived from an EMBL/GenBank/DDBJ whole genome shotgun (WGS) entry which is preliminary data.</text>
</comment>
<dbReference type="PANTHER" id="PTHR43044">
    <property type="match status" value="1"/>
</dbReference>
<feature type="transmembrane region" description="Helical" evidence="2">
    <location>
        <begin position="422"/>
        <end position="445"/>
    </location>
</feature>
<feature type="transmembrane region" description="Helical" evidence="2">
    <location>
        <begin position="274"/>
        <end position="297"/>
    </location>
</feature>
<evidence type="ECO:0000256" key="1">
    <source>
        <dbReference type="SAM" id="MobiDB-lite"/>
    </source>
</evidence>
<dbReference type="RefSeq" id="WP_045469069.1">
    <property type="nucleotide sequence ID" value="NZ_BBLT01000013.1"/>
</dbReference>
<keyword evidence="2" id="KW-0812">Transmembrane</keyword>
<keyword evidence="4" id="KW-1185">Reference proteome</keyword>
<gene>
    <name evidence="3" type="ORF">MYP_4748</name>
</gene>
<evidence type="ECO:0008006" key="5">
    <source>
        <dbReference type="Google" id="ProtNLM"/>
    </source>
</evidence>
<protein>
    <recommendedName>
        <fullName evidence="5">Quinol:cytochrome C oxidoreductase</fullName>
    </recommendedName>
</protein>
<feature type="compositionally biased region" description="Basic and acidic residues" evidence="1">
    <location>
        <begin position="63"/>
        <end position="88"/>
    </location>
</feature>